<dbReference type="InterPro" id="IPR020846">
    <property type="entry name" value="MFS_dom"/>
</dbReference>
<dbReference type="GO" id="GO:0005886">
    <property type="term" value="C:plasma membrane"/>
    <property type="evidence" value="ECO:0007669"/>
    <property type="project" value="TreeGrafter"/>
</dbReference>
<dbReference type="EMBL" id="PQXK01000150">
    <property type="protein sequence ID" value="TGO35674.1"/>
    <property type="molecule type" value="Genomic_DNA"/>
</dbReference>
<gene>
    <name evidence="7" type="ORF">BHYA_0150g00210</name>
</gene>
<reference evidence="7 8" key="1">
    <citation type="submission" date="2017-12" db="EMBL/GenBank/DDBJ databases">
        <title>Comparative genomics of Botrytis spp.</title>
        <authorList>
            <person name="Valero-Jimenez C.A."/>
            <person name="Tapia P."/>
            <person name="Veloso J."/>
            <person name="Silva-Moreno E."/>
            <person name="Staats M."/>
            <person name="Valdes J.H."/>
            <person name="Van Kan J.A.L."/>
        </authorList>
    </citation>
    <scope>NUCLEOTIDE SEQUENCE [LARGE SCALE GENOMIC DNA]</scope>
    <source>
        <strain evidence="7 8">Bh0001</strain>
    </source>
</reference>
<keyword evidence="4 5" id="KW-0472">Membrane</keyword>
<proteinExistence type="predicted"/>
<feature type="transmembrane region" description="Helical" evidence="5">
    <location>
        <begin position="389"/>
        <end position="410"/>
    </location>
</feature>
<evidence type="ECO:0000256" key="2">
    <source>
        <dbReference type="ARBA" id="ARBA00022692"/>
    </source>
</evidence>
<evidence type="ECO:0000256" key="4">
    <source>
        <dbReference type="ARBA" id="ARBA00023136"/>
    </source>
</evidence>
<dbReference type="PANTHER" id="PTHR23502">
    <property type="entry name" value="MAJOR FACILITATOR SUPERFAMILY"/>
    <property type="match status" value="1"/>
</dbReference>
<keyword evidence="3 5" id="KW-1133">Transmembrane helix</keyword>
<feature type="transmembrane region" description="Helical" evidence="5">
    <location>
        <begin position="452"/>
        <end position="471"/>
    </location>
</feature>
<feature type="transmembrane region" description="Helical" evidence="5">
    <location>
        <begin position="416"/>
        <end position="440"/>
    </location>
</feature>
<feature type="transmembrane region" description="Helical" evidence="5">
    <location>
        <begin position="221"/>
        <end position="242"/>
    </location>
</feature>
<feature type="domain" description="Major facilitator superfamily (MFS) profile" evidence="6">
    <location>
        <begin position="67"/>
        <end position="521"/>
    </location>
</feature>
<feature type="transmembrane region" description="Helical" evidence="5">
    <location>
        <begin position="351"/>
        <end position="368"/>
    </location>
</feature>
<dbReference type="Gene3D" id="1.20.1250.20">
    <property type="entry name" value="MFS general substrate transporter like domains"/>
    <property type="match status" value="1"/>
</dbReference>
<dbReference type="SUPFAM" id="SSF103473">
    <property type="entry name" value="MFS general substrate transporter"/>
    <property type="match status" value="1"/>
</dbReference>
<name>A0A4Z1GF79_9HELO</name>
<dbReference type="InterPro" id="IPR011701">
    <property type="entry name" value="MFS"/>
</dbReference>
<evidence type="ECO:0000313" key="8">
    <source>
        <dbReference type="Proteomes" id="UP000297814"/>
    </source>
</evidence>
<comment type="subcellular location">
    <subcellularLocation>
        <location evidence="1">Membrane</location>
        <topology evidence="1">Multi-pass membrane protein</topology>
    </subcellularLocation>
</comment>
<dbReference type="Proteomes" id="UP000297814">
    <property type="component" value="Unassembled WGS sequence"/>
</dbReference>
<feature type="transmembrane region" description="Helical" evidence="5">
    <location>
        <begin position="483"/>
        <end position="504"/>
    </location>
</feature>
<feature type="transmembrane region" description="Helical" evidence="5">
    <location>
        <begin position="105"/>
        <end position="126"/>
    </location>
</feature>
<dbReference type="Pfam" id="PF07690">
    <property type="entry name" value="MFS_1"/>
    <property type="match status" value="1"/>
</dbReference>
<dbReference type="PROSITE" id="PS50850">
    <property type="entry name" value="MFS"/>
    <property type="match status" value="1"/>
</dbReference>
<keyword evidence="2 5" id="KW-0812">Transmembrane</keyword>
<sequence>MAWGVLDDYKLTKVPGTTLFNKEGVDLADGVEVDPIIKKSGSIIFIPQPSDSVNDPLNWSSTRKNVIIWILSIASGLTVLLGPMVTPGFGEVAATYHVSFDTVSIALVGVLTLVTGTFTFFTSAAATVWGKRPMFIISMVVLLMTSVWGFYATSLVSLTVMRAIQGAASAPVETLVTSTVSDIFFVHQRGQKLAVWGLAMFTGALLGQVISGVIIETMGFSASFGITSLFYIVIIPLMYFFVPETSYQRKILERTYISKKESTMEIEIQEIEAKKSFVERLSLYNGCISDAGFWKTAIMPIPLIVYPAVVVSTFVYASFQTWLISFSLLSVNIFSATPYNSSSSKIGLTNLPQFFMGIAATILAGWSADKIAAFMSRHNNGVYEPEFRLTLMIPAVLLSTIGFFGFGISVERGLPIYWPVAFMTINSLAVPFATSASFTYVIDCHPKDANQAFVTINFVKAIMVFVSSSFINGWLETAGAKSVFITIGLINAGICMLAVPIYVYGKRLRSLIARSSLAKKL</sequence>
<feature type="transmembrane region" description="Helical" evidence="5">
    <location>
        <begin position="133"/>
        <end position="151"/>
    </location>
</feature>
<comment type="caution">
    <text evidence="7">The sequence shown here is derived from an EMBL/GenBank/DDBJ whole genome shotgun (WGS) entry which is preliminary data.</text>
</comment>
<dbReference type="AlphaFoldDB" id="A0A4Z1GF79"/>
<feature type="transmembrane region" description="Helical" evidence="5">
    <location>
        <begin position="66"/>
        <end position="85"/>
    </location>
</feature>
<feature type="transmembrane region" description="Helical" evidence="5">
    <location>
        <begin position="303"/>
        <end position="331"/>
    </location>
</feature>
<dbReference type="InterPro" id="IPR036259">
    <property type="entry name" value="MFS_trans_sf"/>
</dbReference>
<evidence type="ECO:0000256" key="3">
    <source>
        <dbReference type="ARBA" id="ARBA00022989"/>
    </source>
</evidence>
<evidence type="ECO:0000256" key="1">
    <source>
        <dbReference type="ARBA" id="ARBA00004141"/>
    </source>
</evidence>
<evidence type="ECO:0000313" key="7">
    <source>
        <dbReference type="EMBL" id="TGO35674.1"/>
    </source>
</evidence>
<accession>A0A4Z1GF79</accession>
<dbReference type="PANTHER" id="PTHR23502:SF20">
    <property type="entry name" value="TRANSPORTER, PUTATIVE (AFU_ORTHOLOGUE AFUA_6G13880)-RELATED"/>
    <property type="match status" value="1"/>
</dbReference>
<protein>
    <recommendedName>
        <fullName evidence="6">Major facilitator superfamily (MFS) profile domain-containing protein</fullName>
    </recommendedName>
</protein>
<keyword evidence="8" id="KW-1185">Reference proteome</keyword>
<evidence type="ECO:0000259" key="6">
    <source>
        <dbReference type="PROSITE" id="PS50850"/>
    </source>
</evidence>
<dbReference type="GO" id="GO:0022857">
    <property type="term" value="F:transmembrane transporter activity"/>
    <property type="evidence" value="ECO:0007669"/>
    <property type="project" value="InterPro"/>
</dbReference>
<feature type="transmembrane region" description="Helical" evidence="5">
    <location>
        <begin position="193"/>
        <end position="215"/>
    </location>
</feature>
<organism evidence="7 8">
    <name type="scientific">Botrytis hyacinthi</name>
    <dbReference type="NCBI Taxonomy" id="278943"/>
    <lineage>
        <taxon>Eukaryota</taxon>
        <taxon>Fungi</taxon>
        <taxon>Dikarya</taxon>
        <taxon>Ascomycota</taxon>
        <taxon>Pezizomycotina</taxon>
        <taxon>Leotiomycetes</taxon>
        <taxon>Helotiales</taxon>
        <taxon>Sclerotiniaceae</taxon>
        <taxon>Botrytis</taxon>
    </lineage>
</organism>
<evidence type="ECO:0000256" key="5">
    <source>
        <dbReference type="SAM" id="Phobius"/>
    </source>
</evidence>